<evidence type="ECO:0000256" key="14">
    <source>
        <dbReference type="PROSITE-ProRule" id="PRU01193"/>
    </source>
</evidence>
<evidence type="ECO:0000256" key="9">
    <source>
        <dbReference type="ARBA" id="ARBA00023136"/>
    </source>
</evidence>
<evidence type="ECO:0000256" key="8">
    <source>
        <dbReference type="ARBA" id="ARBA00023122"/>
    </source>
</evidence>
<feature type="transmembrane region" description="Helical" evidence="15">
    <location>
        <begin position="97"/>
        <end position="119"/>
    </location>
</feature>
<dbReference type="Gene3D" id="3.30.465.10">
    <property type="match status" value="1"/>
</dbReference>
<dbReference type="GO" id="GO:0005886">
    <property type="term" value="C:plasma membrane"/>
    <property type="evidence" value="ECO:0007669"/>
    <property type="project" value="UniProtKB-SubCell"/>
</dbReference>
<dbReference type="InterPro" id="IPR044751">
    <property type="entry name" value="Ion_transp-like_CBS"/>
</dbReference>
<name>A0A2S5SUU4_9BURK</name>
<keyword evidence="5 14" id="KW-0812">Transmembrane</keyword>
<evidence type="ECO:0000256" key="1">
    <source>
        <dbReference type="ARBA" id="ARBA00004429"/>
    </source>
</evidence>
<dbReference type="GO" id="GO:0050660">
    <property type="term" value="F:flavin adenine dinucleotide binding"/>
    <property type="evidence" value="ECO:0007669"/>
    <property type="project" value="InterPro"/>
</dbReference>
<dbReference type="InterPro" id="IPR002550">
    <property type="entry name" value="CNNM"/>
</dbReference>
<dbReference type="PROSITE" id="PS51371">
    <property type="entry name" value="CBS"/>
    <property type="match status" value="1"/>
</dbReference>
<dbReference type="Proteomes" id="UP000238605">
    <property type="component" value="Unassembled WGS sequence"/>
</dbReference>
<dbReference type="FunFam" id="3.30.465.10:FF:000023">
    <property type="entry name" value="Magnesium and cobalt transporter"/>
    <property type="match status" value="1"/>
</dbReference>
<dbReference type="CDD" id="cd04590">
    <property type="entry name" value="CBS_pair_CorC_HlyC_assoc"/>
    <property type="match status" value="1"/>
</dbReference>
<dbReference type="InterPro" id="IPR016169">
    <property type="entry name" value="FAD-bd_PCMH_sub2"/>
</dbReference>
<comment type="caution">
    <text evidence="18">The sequence shown here is derived from an EMBL/GenBank/DDBJ whole genome shotgun (WGS) entry which is preliminary data.</text>
</comment>
<comment type="function">
    <text evidence="10">Involved in cadaverine and putrescine tolerance in stationary phase. May facilitate the efflux of both cadaverine and putrescine from the cytoplasm, reducing potentially toxic levels under certain stress conditions.</text>
</comment>
<dbReference type="EMBL" id="PSNX01000007">
    <property type="protein sequence ID" value="PPE66476.1"/>
    <property type="molecule type" value="Genomic_DNA"/>
</dbReference>
<keyword evidence="7 14" id="KW-1133">Transmembrane helix</keyword>
<evidence type="ECO:0000256" key="3">
    <source>
        <dbReference type="ARBA" id="ARBA00022475"/>
    </source>
</evidence>
<evidence type="ECO:0000256" key="5">
    <source>
        <dbReference type="ARBA" id="ARBA00022692"/>
    </source>
</evidence>
<comment type="subcellular location">
    <subcellularLocation>
        <location evidence="1">Cell inner membrane</location>
        <topology evidence="1">Multi-pass membrane protein</topology>
    </subcellularLocation>
</comment>
<evidence type="ECO:0000256" key="6">
    <source>
        <dbReference type="ARBA" id="ARBA00022737"/>
    </source>
</evidence>
<dbReference type="InterPro" id="IPR046342">
    <property type="entry name" value="CBS_dom_sf"/>
</dbReference>
<dbReference type="OrthoDB" id="9797674at2"/>
<dbReference type="Pfam" id="PF03471">
    <property type="entry name" value="CorC_HlyC"/>
    <property type="match status" value="1"/>
</dbReference>
<evidence type="ECO:0000259" key="17">
    <source>
        <dbReference type="PROSITE" id="PS51846"/>
    </source>
</evidence>
<dbReference type="SUPFAM" id="SSF54631">
    <property type="entry name" value="CBS-domain pair"/>
    <property type="match status" value="1"/>
</dbReference>
<comment type="similarity">
    <text evidence="11">Belongs to the UPF0053 family. PaeA subfamily.</text>
</comment>
<feature type="domain" description="CNNM transmembrane" evidence="17">
    <location>
        <begin position="1"/>
        <end position="199"/>
    </location>
</feature>
<reference evidence="18 19" key="1">
    <citation type="submission" date="2018-02" db="EMBL/GenBank/DDBJ databases">
        <title>Reclassifiation of [Polyangium] brachysporum DSM 7029 as Guopingzhaonella breviflexa gen. nov., sp. nov., a member of the family Comamonadaceae.</title>
        <authorList>
            <person name="Tang B."/>
        </authorList>
    </citation>
    <scope>NUCLEOTIDE SEQUENCE [LARGE SCALE GENOMIC DNA]</scope>
    <source>
        <strain evidence="18 19">BCRC 80649</strain>
    </source>
</reference>
<proteinExistence type="inferred from homology"/>
<feature type="transmembrane region" description="Helical" evidence="15">
    <location>
        <begin position="59"/>
        <end position="77"/>
    </location>
</feature>
<dbReference type="PANTHER" id="PTHR22777">
    <property type="entry name" value="HEMOLYSIN-RELATED"/>
    <property type="match status" value="1"/>
</dbReference>
<dbReference type="Pfam" id="PF01595">
    <property type="entry name" value="CNNM"/>
    <property type="match status" value="1"/>
</dbReference>
<keyword evidence="2" id="KW-0813">Transport</keyword>
<accession>A0A2S5SUU4</accession>
<dbReference type="SUPFAM" id="SSF56176">
    <property type="entry name" value="FAD-binding/transporter-associated domain-like"/>
    <property type="match status" value="1"/>
</dbReference>
<keyword evidence="3" id="KW-1003">Cell membrane</keyword>
<evidence type="ECO:0000259" key="16">
    <source>
        <dbReference type="PROSITE" id="PS51371"/>
    </source>
</evidence>
<dbReference type="InterPro" id="IPR005170">
    <property type="entry name" value="Transptr-assoc_dom"/>
</dbReference>
<gene>
    <name evidence="18" type="ORF">C1704_09210</name>
</gene>
<dbReference type="InterPro" id="IPR036318">
    <property type="entry name" value="FAD-bd_PCMH-like_sf"/>
</dbReference>
<keyword evidence="4" id="KW-0997">Cell inner membrane</keyword>
<evidence type="ECO:0000256" key="10">
    <source>
        <dbReference type="ARBA" id="ARBA00037177"/>
    </source>
</evidence>
<evidence type="ECO:0000256" key="13">
    <source>
        <dbReference type="PROSITE-ProRule" id="PRU00703"/>
    </source>
</evidence>
<keyword evidence="8 13" id="KW-0129">CBS domain</keyword>
<evidence type="ECO:0000313" key="18">
    <source>
        <dbReference type="EMBL" id="PPE66476.1"/>
    </source>
</evidence>
<organism evidence="18 19">
    <name type="scientific">Caldimonas caldifontis</name>
    <dbReference type="NCBI Taxonomy" id="1452508"/>
    <lineage>
        <taxon>Bacteria</taxon>
        <taxon>Pseudomonadati</taxon>
        <taxon>Pseudomonadota</taxon>
        <taxon>Betaproteobacteria</taxon>
        <taxon>Burkholderiales</taxon>
        <taxon>Sphaerotilaceae</taxon>
        <taxon>Caldimonas</taxon>
    </lineage>
</organism>
<dbReference type="PANTHER" id="PTHR22777:SF16">
    <property type="entry name" value="POLYAMINE EXPORT PROTEIN"/>
    <property type="match status" value="1"/>
</dbReference>
<protein>
    <recommendedName>
        <fullName evidence="12">Polyamine export protein</fullName>
    </recommendedName>
</protein>
<evidence type="ECO:0000256" key="2">
    <source>
        <dbReference type="ARBA" id="ARBA00022448"/>
    </source>
</evidence>
<evidence type="ECO:0000256" key="15">
    <source>
        <dbReference type="SAM" id="Phobius"/>
    </source>
</evidence>
<evidence type="ECO:0000256" key="4">
    <source>
        <dbReference type="ARBA" id="ARBA00022519"/>
    </source>
</evidence>
<dbReference type="SMART" id="SM01091">
    <property type="entry name" value="CorC_HlyC"/>
    <property type="match status" value="1"/>
</dbReference>
<sequence length="431" mass="47061">MGLTASLIVIALLIGVSAFFSIAEISLAASRRLRLSQMADEGDARAAQVMAVQDHPGSYFTVVQIGLNAVAILGGIVGEGALTPYIAAALSWVVDPATASTVGFALSFLVVTGLFVVFADLFPKRLGMSEPELAAMRVVGPMRWCVRLLKPLVWVFDSLASGLIRLFGLPAARDNRITHDDLLAMTAAGAAAGLLAAPEQQVIENVFELDTRTVESAMTTRERIVYFLLDDDDALIRTRVADQPHSTYLVCDGHIDQVVGYVDATDLFLKVLGNEPISLRGEAGQSLLKKVLIVPDRITLSEMLAQFRQAHEDFAVIVNEYSLVVGVITLNDVMSTVMGSLVGHHDEEQIVRREDGSWLADGVTPIPDLLRALDIDELPHQGQYDTLAGFLMVMLRRIPKRTDAVTWGGWRFEVMDVDSYRIDQVMITRVV</sequence>
<dbReference type="PROSITE" id="PS51846">
    <property type="entry name" value="CNNM"/>
    <property type="match status" value="1"/>
</dbReference>
<keyword evidence="6" id="KW-0677">Repeat</keyword>
<evidence type="ECO:0000256" key="12">
    <source>
        <dbReference type="ARBA" id="ARBA00039818"/>
    </source>
</evidence>
<evidence type="ECO:0000256" key="7">
    <source>
        <dbReference type="ARBA" id="ARBA00022989"/>
    </source>
</evidence>
<dbReference type="AlphaFoldDB" id="A0A2S5SUU4"/>
<dbReference type="Gene3D" id="3.10.580.10">
    <property type="entry name" value="CBS-domain"/>
    <property type="match status" value="1"/>
</dbReference>
<feature type="transmembrane region" description="Helical" evidence="15">
    <location>
        <begin position="6"/>
        <end position="29"/>
    </location>
</feature>
<evidence type="ECO:0000313" key="19">
    <source>
        <dbReference type="Proteomes" id="UP000238605"/>
    </source>
</evidence>
<feature type="domain" description="CBS" evidence="16">
    <location>
        <begin position="287"/>
        <end position="347"/>
    </location>
</feature>
<dbReference type="RefSeq" id="WP_104302421.1">
    <property type="nucleotide sequence ID" value="NZ_PSNX01000007.1"/>
</dbReference>
<keyword evidence="9 14" id="KW-0472">Membrane</keyword>
<evidence type="ECO:0000256" key="11">
    <source>
        <dbReference type="ARBA" id="ARBA00038280"/>
    </source>
</evidence>
<dbReference type="InterPro" id="IPR000644">
    <property type="entry name" value="CBS_dom"/>
</dbReference>
<keyword evidence="19" id="KW-1185">Reference proteome</keyword>